<feature type="transmembrane region" description="Helical" evidence="2">
    <location>
        <begin position="110"/>
        <end position="127"/>
    </location>
</feature>
<comment type="caution">
    <text evidence="3">The sequence shown here is derived from an EMBL/GenBank/DDBJ whole genome shotgun (WGS) entry which is preliminary data.</text>
</comment>
<evidence type="ECO:0000256" key="2">
    <source>
        <dbReference type="SAM" id="Phobius"/>
    </source>
</evidence>
<gene>
    <name evidence="3" type="ORF">EVJ58_g6708</name>
</gene>
<feature type="transmembrane region" description="Helical" evidence="2">
    <location>
        <begin position="83"/>
        <end position="104"/>
    </location>
</feature>
<protein>
    <submittedName>
        <fullName evidence="3">Uncharacterized protein</fullName>
    </submittedName>
</protein>
<keyword evidence="2" id="KW-0812">Transmembrane</keyword>
<organism evidence="3 4">
    <name type="scientific">Rhodofomes roseus</name>
    <dbReference type="NCBI Taxonomy" id="34475"/>
    <lineage>
        <taxon>Eukaryota</taxon>
        <taxon>Fungi</taxon>
        <taxon>Dikarya</taxon>
        <taxon>Basidiomycota</taxon>
        <taxon>Agaricomycotina</taxon>
        <taxon>Agaricomycetes</taxon>
        <taxon>Polyporales</taxon>
        <taxon>Rhodofomes</taxon>
    </lineage>
</organism>
<feature type="region of interest" description="Disordered" evidence="1">
    <location>
        <begin position="1"/>
        <end position="63"/>
    </location>
</feature>
<dbReference type="STRING" id="34475.A0A4Y9Y7T1"/>
<proteinExistence type="predicted"/>
<feature type="compositionally biased region" description="Polar residues" evidence="1">
    <location>
        <begin position="19"/>
        <end position="37"/>
    </location>
</feature>
<name>A0A4Y9Y7T1_9APHY</name>
<accession>A0A4Y9Y7T1</accession>
<evidence type="ECO:0000313" key="4">
    <source>
        <dbReference type="Proteomes" id="UP000298390"/>
    </source>
</evidence>
<evidence type="ECO:0000313" key="3">
    <source>
        <dbReference type="EMBL" id="TFY57958.1"/>
    </source>
</evidence>
<feature type="compositionally biased region" description="Basic residues" evidence="1">
    <location>
        <begin position="38"/>
        <end position="49"/>
    </location>
</feature>
<sequence length="458" mass="50188">MKVESMDNGEWEDIPEVNTARSSRTLSVPPSPASTRMATRRRKTPHKKTNLTPPLMSRRSVTPAAQLQEETPAYVDREQIQQAVFTGASAMVSYVMDVLGTAFWLLKKPLGVLAFFVALGFLCGYVVEKFRFMLTPVCILPGIRSSILCQPPSMSKSANFTKLVEVEDNFEGIINANVGTSELSLKLKQSEIVTRDLVTLVRVSDLKSRDTLAEALMQFVEDAKKTGEGLHRLSAKINGAVDRVAHSNSHAMRTIGAATEKSVFSLSRLLTPFTSGSTEAAVLRSFEDAMNTLAQGTQRALFEASVSVANLELLQEHLFTIHELCSREGVVLSEEHEQLLSELWTKLGGNNQKVRKHEVHLALLKEVGRYRREALAHVVVTRDALQAVEADVAELRATAAAAGIAGDRIAPQALIGSIGDGIQRLKDKQLRANELQQAMVDRFLASSSDVLGIEGDRL</sequence>
<keyword evidence="2" id="KW-0472">Membrane</keyword>
<evidence type="ECO:0000256" key="1">
    <source>
        <dbReference type="SAM" id="MobiDB-lite"/>
    </source>
</evidence>
<dbReference type="EMBL" id="SEKV01000390">
    <property type="protein sequence ID" value="TFY57958.1"/>
    <property type="molecule type" value="Genomic_DNA"/>
</dbReference>
<keyword evidence="2" id="KW-1133">Transmembrane helix</keyword>
<reference evidence="3 4" key="1">
    <citation type="submission" date="2019-01" db="EMBL/GenBank/DDBJ databases">
        <title>Genome sequencing of the rare red list fungi Fomitopsis rosea.</title>
        <authorList>
            <person name="Buettner E."/>
            <person name="Kellner H."/>
        </authorList>
    </citation>
    <scope>NUCLEOTIDE SEQUENCE [LARGE SCALE GENOMIC DNA]</scope>
    <source>
        <strain evidence="3 4">DSM 105464</strain>
    </source>
</reference>
<dbReference type="Proteomes" id="UP000298390">
    <property type="component" value="Unassembled WGS sequence"/>
</dbReference>
<dbReference type="AlphaFoldDB" id="A0A4Y9Y7T1"/>